<keyword evidence="2 4" id="KW-0378">Hydrolase</keyword>
<dbReference type="PROSITE" id="PS00953">
    <property type="entry name" value="GLYCOSYL_HYDROL_F25_1"/>
    <property type="match status" value="1"/>
</dbReference>
<evidence type="ECO:0000313" key="6">
    <source>
        <dbReference type="Proteomes" id="UP001440599"/>
    </source>
</evidence>
<dbReference type="RefSeq" id="WP_349139190.1">
    <property type="nucleotide sequence ID" value="NZ_JBBMFT010000001.1"/>
</dbReference>
<dbReference type="PANTHER" id="PTHR34135:SF2">
    <property type="entry name" value="LYSOZYME"/>
    <property type="match status" value="1"/>
</dbReference>
<name>A0ABV1ENL3_9FIRM</name>
<evidence type="ECO:0000256" key="4">
    <source>
        <dbReference type="RuleBase" id="RU361176"/>
    </source>
</evidence>
<comment type="similarity">
    <text evidence="1 4">Belongs to the glycosyl hydrolase 25 family.</text>
</comment>
<dbReference type="InterPro" id="IPR002053">
    <property type="entry name" value="Glyco_hydro_25"/>
</dbReference>
<dbReference type="PANTHER" id="PTHR34135">
    <property type="entry name" value="LYSOZYME"/>
    <property type="match status" value="1"/>
</dbReference>
<dbReference type="InterPro" id="IPR008270">
    <property type="entry name" value="Glyco_hydro_25_AS"/>
</dbReference>
<dbReference type="SUPFAM" id="SSF51445">
    <property type="entry name" value="(Trans)glycosidases"/>
    <property type="match status" value="1"/>
</dbReference>
<evidence type="ECO:0000256" key="2">
    <source>
        <dbReference type="ARBA" id="ARBA00022801"/>
    </source>
</evidence>
<keyword evidence="3 4" id="KW-0326">Glycosidase</keyword>
<accession>A0ABV1ENL3</accession>
<dbReference type="Pfam" id="PF01183">
    <property type="entry name" value="Glyco_hydro_25"/>
    <property type="match status" value="1"/>
</dbReference>
<evidence type="ECO:0000256" key="3">
    <source>
        <dbReference type="ARBA" id="ARBA00023295"/>
    </source>
</evidence>
<gene>
    <name evidence="5" type="ORF">WMO45_03125</name>
</gene>
<reference evidence="5 6" key="1">
    <citation type="submission" date="2024-03" db="EMBL/GenBank/DDBJ databases">
        <title>Human intestinal bacterial collection.</title>
        <authorList>
            <person name="Pauvert C."/>
            <person name="Hitch T.C.A."/>
            <person name="Clavel T."/>
        </authorList>
    </citation>
    <scope>NUCLEOTIDE SEQUENCE [LARGE SCALE GENOMIC DNA]</scope>
    <source>
        <strain evidence="5 6">CLA-AP-H34</strain>
    </source>
</reference>
<comment type="catalytic activity">
    <reaction evidence="4">
        <text>Hydrolysis of (1-&gt;4)-beta-linkages between N-acetylmuramic acid and N-acetyl-D-glucosamine residues in a peptidoglycan and between N-acetyl-D-glucosamine residues in chitodextrins.</text>
        <dbReference type="EC" id="3.2.1.17"/>
    </reaction>
</comment>
<dbReference type="Gene3D" id="3.20.20.80">
    <property type="entry name" value="Glycosidases"/>
    <property type="match status" value="1"/>
</dbReference>
<dbReference type="Proteomes" id="UP001440599">
    <property type="component" value="Unassembled WGS sequence"/>
</dbReference>
<dbReference type="InterPro" id="IPR018077">
    <property type="entry name" value="Glyco_hydro_fam25_subgr"/>
</dbReference>
<sequence>MKRILKCLCRIILVLLCLAAAVLLAVGVLRWRGYILFSHEADPEMWEVFGVDVSAYQGVVDWSMLADQGVDFAFIKATEGSALQDRQFSANWAGAAEAGVRTGAYHFLSYDSPGQTQADNFISLVPATEGALPPVVDIEFYGKYLEQPPGRKQVQSILDPLLERLEEYYGVKPILYVTYRSYYLYLAGGKYSAYPIWCSSPTVFPLVPGWDFWQYSHSARLEGYYGSQSRIDLNIFRGSREEFDAFGQPGT</sequence>
<dbReference type="SMART" id="SM00641">
    <property type="entry name" value="Glyco_25"/>
    <property type="match status" value="1"/>
</dbReference>
<keyword evidence="6" id="KW-1185">Reference proteome</keyword>
<dbReference type="InterPro" id="IPR017853">
    <property type="entry name" value="GH"/>
</dbReference>
<dbReference type="EC" id="3.2.1.17" evidence="4"/>
<proteinExistence type="inferred from homology"/>
<protein>
    <recommendedName>
        <fullName evidence="4">Lysozyme</fullName>
        <ecNumber evidence="4">3.2.1.17</ecNumber>
    </recommendedName>
</protein>
<organism evidence="5 6">
    <name type="scientific">Flavonifractor hominis</name>
    <dbReference type="NCBI Taxonomy" id="3133178"/>
    <lineage>
        <taxon>Bacteria</taxon>
        <taxon>Bacillati</taxon>
        <taxon>Bacillota</taxon>
        <taxon>Clostridia</taxon>
        <taxon>Eubacteriales</taxon>
        <taxon>Oscillospiraceae</taxon>
        <taxon>Flavonifractor</taxon>
    </lineage>
</organism>
<evidence type="ECO:0000256" key="1">
    <source>
        <dbReference type="ARBA" id="ARBA00010646"/>
    </source>
</evidence>
<dbReference type="EMBL" id="JBBMFT010000001">
    <property type="protein sequence ID" value="MEQ2455502.1"/>
    <property type="molecule type" value="Genomic_DNA"/>
</dbReference>
<evidence type="ECO:0000313" key="5">
    <source>
        <dbReference type="EMBL" id="MEQ2455502.1"/>
    </source>
</evidence>
<dbReference type="PROSITE" id="PS51904">
    <property type="entry name" value="GLYCOSYL_HYDROL_F25_2"/>
    <property type="match status" value="1"/>
</dbReference>
<comment type="caution">
    <text evidence="5">The sequence shown here is derived from an EMBL/GenBank/DDBJ whole genome shotgun (WGS) entry which is preliminary data.</text>
</comment>